<dbReference type="EMBL" id="JBHRSV010000008">
    <property type="protein sequence ID" value="MFC2925763.1"/>
    <property type="molecule type" value="Genomic_DNA"/>
</dbReference>
<evidence type="ECO:0000313" key="2">
    <source>
        <dbReference type="EMBL" id="MFC2925763.1"/>
    </source>
</evidence>
<proteinExistence type="predicted"/>
<evidence type="ECO:0008006" key="4">
    <source>
        <dbReference type="Google" id="ProtNLM"/>
    </source>
</evidence>
<dbReference type="RefSeq" id="WP_343165491.1">
    <property type="nucleotide sequence ID" value="NZ_JBHRSV010000008.1"/>
</dbReference>
<name>A0ABV6ZWJ8_9PROT</name>
<gene>
    <name evidence="2" type="ORF">ACFOOR_06565</name>
</gene>
<feature type="region of interest" description="Disordered" evidence="1">
    <location>
        <begin position="1"/>
        <end position="25"/>
    </location>
</feature>
<organism evidence="2 3">
    <name type="scientific">Hyphobacterium vulgare</name>
    <dbReference type="NCBI Taxonomy" id="1736751"/>
    <lineage>
        <taxon>Bacteria</taxon>
        <taxon>Pseudomonadati</taxon>
        <taxon>Pseudomonadota</taxon>
        <taxon>Alphaproteobacteria</taxon>
        <taxon>Maricaulales</taxon>
        <taxon>Maricaulaceae</taxon>
        <taxon>Hyphobacterium</taxon>
    </lineage>
</organism>
<comment type="caution">
    <text evidence="2">The sequence shown here is derived from an EMBL/GenBank/DDBJ whole genome shotgun (WGS) entry which is preliminary data.</text>
</comment>
<feature type="compositionally biased region" description="Low complexity" evidence="1">
    <location>
        <begin position="10"/>
        <end position="25"/>
    </location>
</feature>
<accession>A0ABV6ZWJ8</accession>
<keyword evidence="3" id="KW-1185">Reference proteome</keyword>
<dbReference type="Proteomes" id="UP001595379">
    <property type="component" value="Unassembled WGS sequence"/>
</dbReference>
<sequence>MDTQPSIHDPTPAAAAAPRDASPAATEGVTEENAFDWHRTALGAPARHLVDEAMGAADAIRTAAEGARSRQERHLQPACASVEAIVMNLSVSALSGSEGGLHVTRSKQQLERRWPGKPAGMNAGFVRRLDELQAAGWLRQSQGGRPSGGRARQTVIYPGPALLAAIDRLGVTFADIGQERPSDTVTLRSEVAPGHRRGKPIPLPGTDEVRGIKDEVDALNAYLDGLDISAAGPHAPMIDLNRRSLRRAFLDGRLDRGGRYFGGFWQTLKKDVRRSALHLNGEPVVELDYVSAFPRIAYGMAGAELPEGDPYDIPGIGREHRAGAKKALNALLWRESAMKQVPDGTRHLFPAHLKGRDVERLIREHHAPIAHLFGTRAGANIMFLESEVLRVVMGELMELGIPFLPIHDAVLVPLSSREVAQKVMLKAFREIVGIEGQVKAIHPLSLH</sequence>
<evidence type="ECO:0000256" key="1">
    <source>
        <dbReference type="SAM" id="MobiDB-lite"/>
    </source>
</evidence>
<protein>
    <recommendedName>
        <fullName evidence="4">DNA-directed DNA polymerase family A palm domain-containing protein</fullName>
    </recommendedName>
</protein>
<reference evidence="3" key="1">
    <citation type="journal article" date="2019" name="Int. J. Syst. Evol. Microbiol.">
        <title>The Global Catalogue of Microorganisms (GCM) 10K type strain sequencing project: providing services to taxonomists for standard genome sequencing and annotation.</title>
        <authorList>
            <consortium name="The Broad Institute Genomics Platform"/>
            <consortium name="The Broad Institute Genome Sequencing Center for Infectious Disease"/>
            <person name="Wu L."/>
            <person name="Ma J."/>
        </authorList>
    </citation>
    <scope>NUCLEOTIDE SEQUENCE [LARGE SCALE GENOMIC DNA]</scope>
    <source>
        <strain evidence="3">KCTC 52487</strain>
    </source>
</reference>
<evidence type="ECO:0000313" key="3">
    <source>
        <dbReference type="Proteomes" id="UP001595379"/>
    </source>
</evidence>